<feature type="domain" description="THIF-type NAD/FAD binding fold" evidence="2">
    <location>
        <begin position="6"/>
        <end position="213"/>
    </location>
</feature>
<protein>
    <submittedName>
        <fullName evidence="3">UBA/THIF-type NAD/FAD-binding fold protein</fullName>
    </submittedName>
</protein>
<sequence>MSKHLFQVGVGSGGIVVLDLLARDEQFARVTLVEPDVYKPNNVHRHLFSASAVGRLKVELAAEWLTQLRPDLRVDVLACDLTDASRRDAIREAVATCDVGVCAVDNEAAKFHFDHLMRQHGKPWTLGEVLSGGIGGWVHAFSPDGPCYGCLASHLKREGPTDTPAAPPPDYANPGGPIAETTIPANKASIAAIAGLHAMRTLDLLAGPPEFSSLLLTLARVLGVFDEPYRTHRLRVAKSLSCLVCSAVPVSATGEELDVALDQVLTRLAHE</sequence>
<dbReference type="PANTHER" id="PTHR10953:SF102">
    <property type="entry name" value="ADENYLYLTRANSFERASE AND SULFURTRANSFERASE MOCS3"/>
    <property type="match status" value="1"/>
</dbReference>
<dbReference type="EMBL" id="CP042425">
    <property type="protein sequence ID" value="QEL21131.1"/>
    <property type="molecule type" value="Genomic_DNA"/>
</dbReference>
<dbReference type="SUPFAM" id="SSF69572">
    <property type="entry name" value="Activating enzymes of the ubiquitin-like proteins"/>
    <property type="match status" value="1"/>
</dbReference>
<feature type="region of interest" description="Disordered" evidence="1">
    <location>
        <begin position="159"/>
        <end position="178"/>
    </location>
</feature>
<dbReference type="InterPro" id="IPR035985">
    <property type="entry name" value="Ubiquitin-activating_enz"/>
</dbReference>
<dbReference type="KEGG" id="lrs:PX52LOC_08261"/>
<dbReference type="Pfam" id="PF00899">
    <property type="entry name" value="ThiF"/>
    <property type="match status" value="1"/>
</dbReference>
<dbReference type="AlphaFoldDB" id="A0A5C1APN6"/>
<reference evidence="4" key="1">
    <citation type="submission" date="2019-08" db="EMBL/GenBank/DDBJ databases">
        <title>Limnoglobus roseus gen. nov., sp. nov., a novel freshwater planctomycete with a giant genome from the family Gemmataceae.</title>
        <authorList>
            <person name="Kulichevskaya I.S."/>
            <person name="Naumoff D.G."/>
            <person name="Miroshnikov K."/>
            <person name="Ivanova A."/>
            <person name="Philippov D.A."/>
            <person name="Hakobyan A."/>
            <person name="Rijpstra I.C."/>
            <person name="Sinninghe Damste J.S."/>
            <person name="Liesack W."/>
            <person name="Dedysh S.N."/>
        </authorList>
    </citation>
    <scope>NUCLEOTIDE SEQUENCE [LARGE SCALE GENOMIC DNA]</scope>
    <source>
        <strain evidence="4">PX52</strain>
    </source>
</reference>
<evidence type="ECO:0000259" key="2">
    <source>
        <dbReference type="Pfam" id="PF00899"/>
    </source>
</evidence>
<organism evidence="3 4">
    <name type="scientific">Limnoglobus roseus</name>
    <dbReference type="NCBI Taxonomy" id="2598579"/>
    <lineage>
        <taxon>Bacteria</taxon>
        <taxon>Pseudomonadati</taxon>
        <taxon>Planctomycetota</taxon>
        <taxon>Planctomycetia</taxon>
        <taxon>Gemmatales</taxon>
        <taxon>Gemmataceae</taxon>
        <taxon>Limnoglobus</taxon>
    </lineage>
</organism>
<dbReference type="GO" id="GO:0005737">
    <property type="term" value="C:cytoplasm"/>
    <property type="evidence" value="ECO:0007669"/>
    <property type="project" value="TreeGrafter"/>
</dbReference>
<dbReference type="OrthoDB" id="268304at2"/>
<evidence type="ECO:0000256" key="1">
    <source>
        <dbReference type="SAM" id="MobiDB-lite"/>
    </source>
</evidence>
<keyword evidence="4" id="KW-1185">Reference proteome</keyword>
<proteinExistence type="predicted"/>
<dbReference type="PANTHER" id="PTHR10953">
    <property type="entry name" value="UBIQUITIN-ACTIVATING ENZYME E1"/>
    <property type="match status" value="1"/>
</dbReference>
<evidence type="ECO:0000313" key="3">
    <source>
        <dbReference type="EMBL" id="QEL21131.1"/>
    </source>
</evidence>
<dbReference type="RefSeq" id="WP_149115370.1">
    <property type="nucleotide sequence ID" value="NZ_CP042425.1"/>
</dbReference>
<dbReference type="Gene3D" id="3.40.50.720">
    <property type="entry name" value="NAD(P)-binding Rossmann-like Domain"/>
    <property type="match status" value="1"/>
</dbReference>
<gene>
    <name evidence="3" type="ORF">PX52LOC_08261</name>
</gene>
<dbReference type="GO" id="GO:0004792">
    <property type="term" value="F:thiosulfate-cyanide sulfurtransferase activity"/>
    <property type="evidence" value="ECO:0007669"/>
    <property type="project" value="TreeGrafter"/>
</dbReference>
<dbReference type="InterPro" id="IPR045886">
    <property type="entry name" value="ThiF/MoeB/HesA"/>
</dbReference>
<dbReference type="InterPro" id="IPR000594">
    <property type="entry name" value="ThiF_NAD_FAD-bd"/>
</dbReference>
<accession>A0A5C1APN6</accession>
<dbReference type="GO" id="GO:0016779">
    <property type="term" value="F:nucleotidyltransferase activity"/>
    <property type="evidence" value="ECO:0007669"/>
    <property type="project" value="TreeGrafter"/>
</dbReference>
<dbReference type="GO" id="GO:0008641">
    <property type="term" value="F:ubiquitin-like modifier activating enzyme activity"/>
    <property type="evidence" value="ECO:0007669"/>
    <property type="project" value="InterPro"/>
</dbReference>
<dbReference type="Proteomes" id="UP000324974">
    <property type="component" value="Chromosome"/>
</dbReference>
<name>A0A5C1APN6_9BACT</name>
<evidence type="ECO:0000313" key="4">
    <source>
        <dbReference type="Proteomes" id="UP000324974"/>
    </source>
</evidence>